<evidence type="ECO:0000256" key="1">
    <source>
        <dbReference type="SAM" id="Phobius"/>
    </source>
</evidence>
<accession>A0A5J5GCX5</accession>
<dbReference type="Gene3D" id="3.40.50.1220">
    <property type="entry name" value="TPP-binding domain"/>
    <property type="match status" value="1"/>
</dbReference>
<protein>
    <submittedName>
        <fullName evidence="2">Uncharacterized protein</fullName>
    </submittedName>
</protein>
<organism evidence="2 3">
    <name type="scientific">Paenibacillus spiritus</name>
    <dbReference type="NCBI Taxonomy" id="2496557"/>
    <lineage>
        <taxon>Bacteria</taxon>
        <taxon>Bacillati</taxon>
        <taxon>Bacillota</taxon>
        <taxon>Bacilli</taxon>
        <taxon>Bacillales</taxon>
        <taxon>Paenibacillaceae</taxon>
        <taxon>Paenibacillus</taxon>
    </lineage>
</organism>
<evidence type="ECO:0000313" key="2">
    <source>
        <dbReference type="EMBL" id="KAA9005901.1"/>
    </source>
</evidence>
<dbReference type="RefSeq" id="WP_150457602.1">
    <property type="nucleotide sequence ID" value="NZ_VYKK01000007.1"/>
</dbReference>
<keyword evidence="1" id="KW-1133">Transmembrane helix</keyword>
<reference evidence="2 3" key="1">
    <citation type="submission" date="2019-09" db="EMBL/GenBank/DDBJ databases">
        <title>Bacillus ochoae sp. nov., Paenibacillus whitsoniae sp. nov., Paenibacillus spiritus sp. nov. Isolated from the Mars Exploration Rover during spacecraft assembly.</title>
        <authorList>
            <person name="Seuylemezian A."/>
            <person name="Vaishampayan P."/>
        </authorList>
    </citation>
    <scope>NUCLEOTIDE SEQUENCE [LARGE SCALE GENOMIC DNA]</scope>
    <source>
        <strain evidence="2 3">MER_111</strain>
    </source>
</reference>
<dbReference type="InterPro" id="IPR029035">
    <property type="entry name" value="DHS-like_NAD/FAD-binding_dom"/>
</dbReference>
<proteinExistence type="predicted"/>
<keyword evidence="1" id="KW-0472">Membrane</keyword>
<dbReference type="AlphaFoldDB" id="A0A5J5GCX5"/>
<comment type="caution">
    <text evidence="2">The sequence shown here is derived from an EMBL/GenBank/DDBJ whole genome shotgun (WGS) entry which is preliminary data.</text>
</comment>
<sequence>MQINWPSHLIEEIAYRRCVIFVGAGISATAQNEEGVSPKKWGEFIRDAISLINRPSQEKLDFISKMLDQQNYLLALQAIADSCDPGAYAAYLREVYSRPRYRASKTHQLIKDIDSKIVITTNFDRIYENLCSDYVFANYFEISKIITNMRSTENLIIKAHGTIDDVDNLVFTQKQYYNAKLKHPVFYNILSALFLTNTVVFLGYSLNDPDINLILELAANARSLSSPHYVVVKDGLEEEIKQHWRDCYNIYPLEYGPDYTDLESNIEELRDRVLDFRALKRIP</sequence>
<keyword evidence="1" id="KW-0812">Transmembrane</keyword>
<dbReference type="EMBL" id="VYKK01000007">
    <property type="protein sequence ID" value="KAA9005901.1"/>
    <property type="molecule type" value="Genomic_DNA"/>
</dbReference>
<keyword evidence="3" id="KW-1185">Reference proteome</keyword>
<dbReference type="OrthoDB" id="5521101at2"/>
<dbReference type="Proteomes" id="UP000367750">
    <property type="component" value="Unassembled WGS sequence"/>
</dbReference>
<feature type="transmembrane region" description="Helical" evidence="1">
    <location>
        <begin position="185"/>
        <end position="206"/>
    </location>
</feature>
<gene>
    <name evidence="2" type="ORF">F4V43_07470</name>
</gene>
<evidence type="ECO:0000313" key="3">
    <source>
        <dbReference type="Proteomes" id="UP000367750"/>
    </source>
</evidence>
<dbReference type="Pfam" id="PF13289">
    <property type="entry name" value="SIR2_2"/>
    <property type="match status" value="1"/>
</dbReference>
<dbReference type="SUPFAM" id="SSF52467">
    <property type="entry name" value="DHS-like NAD/FAD-binding domain"/>
    <property type="match status" value="1"/>
</dbReference>
<name>A0A5J5GCX5_9BACL</name>